<proteinExistence type="inferred from homology"/>
<dbReference type="GO" id="GO:0006696">
    <property type="term" value="P:ergosterol biosynthetic process"/>
    <property type="evidence" value="ECO:0007669"/>
    <property type="project" value="TreeGrafter"/>
</dbReference>
<dbReference type="Gene3D" id="1.50.10.20">
    <property type="match status" value="1"/>
</dbReference>
<sequence>MALNEPPLGTTDLKLWRLRVSDGGRHVWHYLSEQEASTWPQSIEDKYWLGLDVKLPKLAPARNASDAARIGLEFYKHLQSNDGHFAGEYGGPMFLLPGLIIGMYATKTPIPEPWRIEIARYLWNRRSPSDGGWGM</sequence>
<dbReference type="PANTHER" id="PTHR11764:SF20">
    <property type="entry name" value="LANOSTEROL SYNTHASE"/>
    <property type="match status" value="1"/>
</dbReference>
<dbReference type="InterPro" id="IPR018333">
    <property type="entry name" value="Squalene_cyclase"/>
</dbReference>
<evidence type="ECO:0000256" key="1">
    <source>
        <dbReference type="ARBA" id="ARBA00009755"/>
    </source>
</evidence>
<protein>
    <submittedName>
        <fullName evidence="2">Sad1-interacting factor 3</fullName>
    </submittedName>
</protein>
<dbReference type="AlphaFoldDB" id="A0AAJ5YSL4"/>
<dbReference type="GO" id="GO:0005811">
    <property type="term" value="C:lipid droplet"/>
    <property type="evidence" value="ECO:0007669"/>
    <property type="project" value="InterPro"/>
</dbReference>
<organism evidence="2 3">
    <name type="scientific">Malassezia yamatoensis</name>
    <dbReference type="NCBI Taxonomy" id="253288"/>
    <lineage>
        <taxon>Eukaryota</taxon>
        <taxon>Fungi</taxon>
        <taxon>Dikarya</taxon>
        <taxon>Basidiomycota</taxon>
        <taxon>Ustilaginomycotina</taxon>
        <taxon>Malasseziomycetes</taxon>
        <taxon>Malasseziales</taxon>
        <taxon>Malasseziaceae</taxon>
        <taxon>Malassezia</taxon>
    </lineage>
</organism>
<dbReference type="Gene3D" id="6.20.120.20">
    <property type="match status" value="1"/>
</dbReference>
<comment type="similarity">
    <text evidence="1">Belongs to the terpene cyclase/mutase family.</text>
</comment>
<evidence type="ECO:0000313" key="2">
    <source>
        <dbReference type="EMBL" id="WFC99016.1"/>
    </source>
</evidence>
<dbReference type="GO" id="GO:0000250">
    <property type="term" value="F:lanosterol synthase activity"/>
    <property type="evidence" value="ECO:0007669"/>
    <property type="project" value="TreeGrafter"/>
</dbReference>
<dbReference type="GO" id="GO:0016104">
    <property type="term" value="P:triterpenoid biosynthetic process"/>
    <property type="evidence" value="ECO:0007669"/>
    <property type="project" value="InterPro"/>
</dbReference>
<keyword evidence="3" id="KW-1185">Reference proteome</keyword>
<reference evidence="2 3" key="1">
    <citation type="submission" date="2023-03" db="EMBL/GenBank/DDBJ databases">
        <title>Mating type loci evolution in Malassezia.</title>
        <authorList>
            <person name="Coelho M.A."/>
        </authorList>
    </citation>
    <scope>NUCLEOTIDE SEQUENCE [LARGE SCALE GENOMIC DNA]</scope>
    <source>
        <strain evidence="2 3">CBS 9725</strain>
    </source>
</reference>
<dbReference type="SUPFAM" id="SSF81853">
    <property type="entry name" value="Family 10 polysaccharide lyase"/>
    <property type="match status" value="1"/>
</dbReference>
<accession>A0AAJ5YSL4</accession>
<name>A0AAJ5YSL4_9BASI</name>
<dbReference type="PANTHER" id="PTHR11764">
    <property type="entry name" value="TERPENE CYCLASE/MUTASE FAMILY MEMBER"/>
    <property type="match status" value="1"/>
</dbReference>
<evidence type="ECO:0000313" key="3">
    <source>
        <dbReference type="Proteomes" id="UP001219567"/>
    </source>
</evidence>
<dbReference type="EMBL" id="CP119944">
    <property type="protein sequence ID" value="WFC99016.1"/>
    <property type="molecule type" value="Genomic_DNA"/>
</dbReference>
<gene>
    <name evidence="2" type="primary">sif3_1</name>
    <name evidence="2" type="ORF">MYAM1_001751</name>
</gene>
<dbReference type="Proteomes" id="UP001219567">
    <property type="component" value="Chromosome 2"/>
</dbReference>